<dbReference type="AlphaFoldDB" id="A0AAI8YVP3"/>
<gene>
    <name evidence="2" type="ORF">LECACI_7A002845</name>
</gene>
<dbReference type="EMBL" id="CAVMBE010000013">
    <property type="protein sequence ID" value="CAK3925421.1"/>
    <property type="molecule type" value="Genomic_DNA"/>
</dbReference>
<organism evidence="2 3">
    <name type="scientific">Lecanosticta acicola</name>
    <dbReference type="NCBI Taxonomy" id="111012"/>
    <lineage>
        <taxon>Eukaryota</taxon>
        <taxon>Fungi</taxon>
        <taxon>Dikarya</taxon>
        <taxon>Ascomycota</taxon>
        <taxon>Pezizomycotina</taxon>
        <taxon>Dothideomycetes</taxon>
        <taxon>Dothideomycetidae</taxon>
        <taxon>Mycosphaerellales</taxon>
        <taxon>Mycosphaerellaceae</taxon>
        <taxon>Lecanosticta</taxon>
    </lineage>
</organism>
<name>A0AAI8YVP3_9PEZI</name>
<evidence type="ECO:0000313" key="2">
    <source>
        <dbReference type="EMBL" id="CAK3925421.1"/>
    </source>
</evidence>
<feature type="transmembrane region" description="Helical" evidence="1">
    <location>
        <begin position="121"/>
        <end position="139"/>
    </location>
</feature>
<dbReference type="Proteomes" id="UP001296104">
    <property type="component" value="Unassembled WGS sequence"/>
</dbReference>
<proteinExistence type="predicted"/>
<keyword evidence="1" id="KW-1133">Transmembrane helix</keyword>
<keyword evidence="3" id="KW-1185">Reference proteome</keyword>
<evidence type="ECO:0000256" key="1">
    <source>
        <dbReference type="SAM" id="Phobius"/>
    </source>
</evidence>
<feature type="transmembrane region" description="Helical" evidence="1">
    <location>
        <begin position="223"/>
        <end position="243"/>
    </location>
</feature>
<comment type="caution">
    <text evidence="2">The sequence shown here is derived from an EMBL/GenBank/DDBJ whole genome shotgun (WGS) entry which is preliminary data.</text>
</comment>
<keyword evidence="1" id="KW-0812">Transmembrane</keyword>
<keyword evidence="1" id="KW-0472">Membrane</keyword>
<sequence length="260" mass="28170">MPPKPGPAAPLPHRPPLLPAVLFAIASGSWFFWELRAQAAFDAGTTSYDWKIESLSDLGVDYRQVHPLKHYNVTSHRHGSQNFNFLQAGVCFGLAQLILLFATTKNRATQNNALLLRNLRLLLTALYAGSMLLIARIHGGPREKFWKIIGWHWMGFGTAAVAGNLNSLLAAAVPTVGVTFEAHAVYRAFSAVLGMAGLYSLWRFQNLGEWHYQTELGLWQRGMVYPVLAWEAMTAVALVAANVSGGGGGGGGGAGKAKRT</sequence>
<evidence type="ECO:0000313" key="3">
    <source>
        <dbReference type="Proteomes" id="UP001296104"/>
    </source>
</evidence>
<feature type="transmembrane region" description="Helical" evidence="1">
    <location>
        <begin position="16"/>
        <end position="33"/>
    </location>
</feature>
<accession>A0AAI8YVP3</accession>
<reference evidence="2" key="1">
    <citation type="submission" date="2023-11" db="EMBL/GenBank/DDBJ databases">
        <authorList>
            <person name="Alioto T."/>
            <person name="Alioto T."/>
            <person name="Gomez Garrido J."/>
        </authorList>
    </citation>
    <scope>NUCLEOTIDE SEQUENCE</scope>
</reference>
<feature type="transmembrane region" description="Helical" evidence="1">
    <location>
        <begin position="151"/>
        <end position="172"/>
    </location>
</feature>
<feature type="transmembrane region" description="Helical" evidence="1">
    <location>
        <begin position="184"/>
        <end position="202"/>
    </location>
</feature>
<protein>
    <submittedName>
        <fullName evidence="2">DUF998 domain-containing</fullName>
    </submittedName>
</protein>